<comment type="caution">
    <text evidence="4">The sequence shown here is derived from an EMBL/GenBank/DDBJ whole genome shotgun (WGS) entry which is preliminary data.</text>
</comment>
<dbReference type="InterPro" id="IPR000626">
    <property type="entry name" value="Ubiquitin-like_dom"/>
</dbReference>
<dbReference type="InterPro" id="IPR015940">
    <property type="entry name" value="UBA"/>
</dbReference>
<proteinExistence type="predicted"/>
<dbReference type="InterPro" id="IPR015496">
    <property type="entry name" value="Ubiquilin"/>
</dbReference>
<dbReference type="FunFam" id="1.10.8.10:FF:000024">
    <property type="entry name" value="Ubiquitin domain-containing protein DSK2"/>
    <property type="match status" value="1"/>
</dbReference>
<dbReference type="PANTHER" id="PTHR10677:SF3">
    <property type="entry name" value="FI07626P-RELATED"/>
    <property type="match status" value="1"/>
</dbReference>
<sequence>MADSAEAGSDAQITFKVKSSNDKMHTITMAESATVLDLKTKLAGSDFEDTPADRQRLIYSGRIMKDTDTLSVYKIKNLNTIHMVKSARSNPTPAASSASASAPTPAAVPQNMAAGSSVADPLAGLTGARYAGLANLPSADLFGADGGMGAPPSEDQIADMLSNPMIAQTMNEALNNPNFIDHMIRSNPTLANMPNAREVLQSPDFRNMMTNPEAIRMAARMRRILQGGGDSAFPAPGATDNTPAGAPGTGGNDANNDPLRALFGGLGGAGGLGGPFGAGGANPFAGLFGVPPPGGPSSGAGTTGQTPAPSDQAAASTENRAGSTGGNTNAQGQAGNAAQPPNPFSALFGGQGAGQGANASNPFGLPPLSPEAMQQMMQMWGMGGLGGLGSPGAAAAPADNRPPEERYADQLRQLNDMGFYDFERNVTALRRSGGSVQGAVEYLLSNP</sequence>
<dbReference type="GO" id="GO:0006511">
    <property type="term" value="P:ubiquitin-dependent protein catabolic process"/>
    <property type="evidence" value="ECO:0007669"/>
    <property type="project" value="TreeGrafter"/>
</dbReference>
<evidence type="ECO:0008006" key="6">
    <source>
        <dbReference type="Google" id="ProtNLM"/>
    </source>
</evidence>
<evidence type="ECO:0000256" key="1">
    <source>
        <dbReference type="SAM" id="MobiDB-lite"/>
    </source>
</evidence>
<dbReference type="SMART" id="SM00213">
    <property type="entry name" value="UBQ"/>
    <property type="match status" value="1"/>
</dbReference>
<feature type="domain" description="UBA" evidence="2">
    <location>
        <begin position="402"/>
        <end position="446"/>
    </location>
</feature>
<dbReference type="InterPro" id="IPR009060">
    <property type="entry name" value="UBA-like_sf"/>
</dbReference>
<dbReference type="SMART" id="SM00165">
    <property type="entry name" value="UBA"/>
    <property type="match status" value="1"/>
</dbReference>
<dbReference type="PANTHER" id="PTHR10677">
    <property type="entry name" value="UBIQUILIN"/>
    <property type="match status" value="1"/>
</dbReference>
<evidence type="ECO:0000259" key="3">
    <source>
        <dbReference type="PROSITE" id="PS50053"/>
    </source>
</evidence>
<dbReference type="SUPFAM" id="SSF46934">
    <property type="entry name" value="UBA-like"/>
    <property type="match status" value="1"/>
</dbReference>
<feature type="compositionally biased region" description="Low complexity" evidence="1">
    <location>
        <begin position="326"/>
        <end position="339"/>
    </location>
</feature>
<gene>
    <name evidence="4" type="ORF">NEMBOFW57_003262</name>
</gene>
<dbReference type="PROSITE" id="PS50030">
    <property type="entry name" value="UBA"/>
    <property type="match status" value="1"/>
</dbReference>
<name>A0AAD4F4L7_9PEZI</name>
<reference evidence="4" key="1">
    <citation type="submission" date="2023-02" db="EMBL/GenBank/DDBJ databases">
        <authorList>
            <person name="Palmer J.M."/>
        </authorList>
    </citation>
    <scope>NUCLEOTIDE SEQUENCE</scope>
    <source>
        <strain evidence="4">FW57</strain>
    </source>
</reference>
<dbReference type="Gene3D" id="3.10.20.90">
    <property type="entry name" value="Phosphatidylinositol 3-kinase Catalytic Subunit, Chain A, domain 1"/>
    <property type="match status" value="1"/>
</dbReference>
<evidence type="ECO:0000259" key="2">
    <source>
        <dbReference type="PROSITE" id="PS50030"/>
    </source>
</evidence>
<dbReference type="GO" id="GO:0005829">
    <property type="term" value="C:cytosol"/>
    <property type="evidence" value="ECO:0007669"/>
    <property type="project" value="TreeGrafter"/>
</dbReference>
<protein>
    <recommendedName>
        <fullName evidence="6">Deubiquitination-protection protein dph1</fullName>
    </recommendedName>
</protein>
<dbReference type="InterPro" id="IPR029071">
    <property type="entry name" value="Ubiquitin-like_domsf"/>
</dbReference>
<dbReference type="PROSITE" id="PS50053">
    <property type="entry name" value="UBIQUITIN_2"/>
    <property type="match status" value="1"/>
</dbReference>
<feature type="domain" description="Ubiquitin-like" evidence="3">
    <location>
        <begin position="13"/>
        <end position="90"/>
    </location>
</feature>
<feature type="compositionally biased region" description="Low complexity" evidence="1">
    <location>
        <begin position="88"/>
        <end position="107"/>
    </location>
</feature>
<evidence type="ECO:0000313" key="4">
    <source>
        <dbReference type="EMBL" id="KAG7293216.1"/>
    </source>
</evidence>
<feature type="region of interest" description="Disordered" evidence="1">
    <location>
        <begin position="287"/>
        <end position="369"/>
    </location>
</feature>
<dbReference type="CDD" id="cd16106">
    <property type="entry name" value="Ubl_Dsk2p_like"/>
    <property type="match status" value="1"/>
</dbReference>
<dbReference type="Pfam" id="PF00627">
    <property type="entry name" value="UBA"/>
    <property type="match status" value="1"/>
</dbReference>
<dbReference type="Gene3D" id="1.10.8.10">
    <property type="entry name" value="DNA helicase RuvA subunit, C-terminal domain"/>
    <property type="match status" value="1"/>
</dbReference>
<keyword evidence="5" id="KW-1185">Reference proteome</keyword>
<dbReference type="AlphaFoldDB" id="A0AAD4F4L7"/>
<organism evidence="4 5">
    <name type="scientific">Staphylotrichum longicolle</name>
    <dbReference type="NCBI Taxonomy" id="669026"/>
    <lineage>
        <taxon>Eukaryota</taxon>
        <taxon>Fungi</taxon>
        <taxon>Dikarya</taxon>
        <taxon>Ascomycota</taxon>
        <taxon>Pezizomycotina</taxon>
        <taxon>Sordariomycetes</taxon>
        <taxon>Sordariomycetidae</taxon>
        <taxon>Sordariales</taxon>
        <taxon>Chaetomiaceae</taxon>
        <taxon>Staphylotrichum</taxon>
    </lineage>
</organism>
<feature type="compositionally biased region" description="Polar residues" evidence="1">
    <location>
        <begin position="313"/>
        <end position="322"/>
    </location>
</feature>
<dbReference type="GO" id="GO:0031593">
    <property type="term" value="F:polyubiquitin modification-dependent protein binding"/>
    <property type="evidence" value="ECO:0007669"/>
    <property type="project" value="TreeGrafter"/>
</dbReference>
<dbReference type="EMBL" id="JAHCVI010000001">
    <property type="protein sequence ID" value="KAG7293216.1"/>
    <property type="molecule type" value="Genomic_DNA"/>
</dbReference>
<accession>A0AAD4F4L7</accession>
<evidence type="ECO:0000313" key="5">
    <source>
        <dbReference type="Proteomes" id="UP001197093"/>
    </source>
</evidence>
<dbReference type="Pfam" id="PF00240">
    <property type="entry name" value="ubiquitin"/>
    <property type="match status" value="1"/>
</dbReference>
<dbReference type="SUPFAM" id="SSF54236">
    <property type="entry name" value="Ubiquitin-like"/>
    <property type="match status" value="1"/>
</dbReference>
<dbReference type="Proteomes" id="UP001197093">
    <property type="component" value="Unassembled WGS sequence"/>
</dbReference>
<feature type="region of interest" description="Disordered" evidence="1">
    <location>
        <begin position="88"/>
        <end position="109"/>
    </location>
</feature>
<dbReference type="CDD" id="cd14324">
    <property type="entry name" value="UBA_Dsk2p_like"/>
    <property type="match status" value="1"/>
</dbReference>
<feature type="region of interest" description="Disordered" evidence="1">
    <location>
        <begin position="227"/>
        <end position="257"/>
    </location>
</feature>